<dbReference type="EMBL" id="JAWDJX010000016">
    <property type="protein sequence ID" value="KAK3053337.1"/>
    <property type="molecule type" value="Genomic_DNA"/>
</dbReference>
<dbReference type="AlphaFoldDB" id="A0AAJ0DFY6"/>
<dbReference type="InterPro" id="IPR012386">
    <property type="entry name" value="Cyclic-nucl_3Pdiesterase"/>
</dbReference>
<gene>
    <name evidence="1" type="ORF">LTR09_005506</name>
</gene>
<organism evidence="1 2">
    <name type="scientific">Extremus antarcticus</name>
    <dbReference type="NCBI Taxonomy" id="702011"/>
    <lineage>
        <taxon>Eukaryota</taxon>
        <taxon>Fungi</taxon>
        <taxon>Dikarya</taxon>
        <taxon>Ascomycota</taxon>
        <taxon>Pezizomycotina</taxon>
        <taxon>Dothideomycetes</taxon>
        <taxon>Dothideomycetidae</taxon>
        <taxon>Mycosphaerellales</taxon>
        <taxon>Extremaceae</taxon>
        <taxon>Extremus</taxon>
    </lineage>
</organism>
<protein>
    <recommendedName>
        <fullName evidence="3">2',3'-cyclic-nucleotide 3'-phosphodiesterase</fullName>
    </recommendedName>
</protein>
<evidence type="ECO:0000313" key="2">
    <source>
        <dbReference type="Proteomes" id="UP001271007"/>
    </source>
</evidence>
<name>A0AAJ0DFY6_9PEZI</name>
<reference evidence="1" key="1">
    <citation type="submission" date="2023-04" db="EMBL/GenBank/DDBJ databases">
        <title>Black Yeasts Isolated from many extreme environments.</title>
        <authorList>
            <person name="Coleine C."/>
            <person name="Stajich J.E."/>
            <person name="Selbmann L."/>
        </authorList>
    </citation>
    <scope>NUCLEOTIDE SEQUENCE</scope>
    <source>
        <strain evidence="1">CCFEE 5312</strain>
    </source>
</reference>
<proteinExistence type="predicted"/>
<evidence type="ECO:0008006" key="3">
    <source>
        <dbReference type="Google" id="ProtNLM"/>
    </source>
</evidence>
<dbReference type="Proteomes" id="UP001271007">
    <property type="component" value="Unassembled WGS sequence"/>
</dbReference>
<accession>A0AAJ0DFY6</accession>
<evidence type="ECO:0000313" key="1">
    <source>
        <dbReference type="EMBL" id="KAK3053337.1"/>
    </source>
</evidence>
<keyword evidence="2" id="KW-1185">Reference proteome</keyword>
<dbReference type="Gene3D" id="3.90.1140.10">
    <property type="entry name" value="Cyclic phosphodiesterase"/>
    <property type="match status" value="1"/>
</dbReference>
<dbReference type="Pfam" id="PF07823">
    <property type="entry name" value="CPDase"/>
    <property type="match status" value="1"/>
</dbReference>
<sequence>MPLSIWLEPHKGNPFTKAFDELISDTIPRNFSQKAHNLSPHVEITPDVEVGGKSPQEWLDSLEFPDFKAEFKEVVVTLDQVQADDAPERKMNISIKDDTNLQTLAALCRRAGVTQDEAKAQSWAKNDFQPVFGLLHADVPTEEVKRKVPLVEMKIGFAIGDIFACCGGTLCMGDGGEEGGAVGDVEGDA</sequence>
<comment type="caution">
    <text evidence="1">The sequence shown here is derived from an EMBL/GenBank/DDBJ whole genome shotgun (WGS) entry which is preliminary data.</text>
</comment>
<dbReference type="GO" id="GO:0004112">
    <property type="term" value="F:cyclic-nucleotide phosphodiesterase activity"/>
    <property type="evidence" value="ECO:0007669"/>
    <property type="project" value="InterPro"/>
</dbReference>